<name>X6M019_RETFI</name>
<dbReference type="PANTHER" id="PTHR23030">
    <property type="entry name" value="PCD6 INTERACTING PROTEIN-RELATED"/>
    <property type="match status" value="1"/>
</dbReference>
<accession>X6M019</accession>
<evidence type="ECO:0000256" key="1">
    <source>
        <dbReference type="SAM" id="Coils"/>
    </source>
</evidence>
<gene>
    <name evidence="3" type="ORF">RFI_30645</name>
</gene>
<protein>
    <recommendedName>
        <fullName evidence="2">ALIX V-shaped domain-containing protein</fullName>
    </recommendedName>
</protein>
<feature type="coiled-coil region" evidence="1">
    <location>
        <begin position="75"/>
        <end position="138"/>
    </location>
</feature>
<sequence>SIYARIESANTEAWKIHQDLNAKLDIEERVFKEIKDKLGPHWQVMPSAQLNGKYRSDLKMIGEFLNQAVASNTKLEKEIHENAELFRDLEKSREELSSNLPKPNEEDENSQSPIAEKLKGLLDELNACIALREELKQQYVSQIENMDIAGLLMATTTTTTTMTTTMTEEKSQDATNLTVATTDAFKDIARKIYDTGTTQVKLLDAITDTNDQFVNAKGSHPVQVSRQHFFHRLNQACEKFNKTKAILKDGLKFYSDLMTDYITILQS</sequence>
<proteinExistence type="predicted"/>
<evidence type="ECO:0000313" key="3">
    <source>
        <dbReference type="EMBL" id="ETO06747.1"/>
    </source>
</evidence>
<keyword evidence="4" id="KW-1185">Reference proteome</keyword>
<evidence type="ECO:0000259" key="2">
    <source>
        <dbReference type="Pfam" id="PF13949"/>
    </source>
</evidence>
<evidence type="ECO:0000313" key="4">
    <source>
        <dbReference type="Proteomes" id="UP000023152"/>
    </source>
</evidence>
<reference evidence="3 4" key="1">
    <citation type="journal article" date="2013" name="Curr. Biol.">
        <title>The Genome of the Foraminiferan Reticulomyxa filosa.</title>
        <authorList>
            <person name="Glockner G."/>
            <person name="Hulsmann N."/>
            <person name="Schleicher M."/>
            <person name="Noegel A.A."/>
            <person name="Eichinger L."/>
            <person name="Gallinger C."/>
            <person name="Pawlowski J."/>
            <person name="Sierra R."/>
            <person name="Euteneuer U."/>
            <person name="Pillet L."/>
            <person name="Moustafa A."/>
            <person name="Platzer M."/>
            <person name="Groth M."/>
            <person name="Szafranski K."/>
            <person name="Schliwa M."/>
        </authorList>
    </citation>
    <scope>NUCLEOTIDE SEQUENCE [LARGE SCALE GENOMIC DNA]</scope>
</reference>
<dbReference type="EMBL" id="ASPP01026825">
    <property type="protein sequence ID" value="ETO06747.1"/>
    <property type="molecule type" value="Genomic_DNA"/>
</dbReference>
<dbReference type="PANTHER" id="PTHR23030:SF30">
    <property type="entry name" value="TYROSINE-PROTEIN PHOSPHATASE NON-RECEPTOR TYPE 23"/>
    <property type="match status" value="1"/>
</dbReference>
<dbReference type="Pfam" id="PF13949">
    <property type="entry name" value="ALIX_LYPXL_bnd"/>
    <property type="match status" value="1"/>
</dbReference>
<dbReference type="GO" id="GO:0005768">
    <property type="term" value="C:endosome"/>
    <property type="evidence" value="ECO:0007669"/>
    <property type="project" value="TreeGrafter"/>
</dbReference>
<dbReference type="Proteomes" id="UP000023152">
    <property type="component" value="Unassembled WGS sequence"/>
</dbReference>
<dbReference type="GO" id="GO:0043328">
    <property type="term" value="P:protein transport to vacuole involved in ubiquitin-dependent protein catabolic process via the multivesicular body sorting pathway"/>
    <property type="evidence" value="ECO:0007669"/>
    <property type="project" value="TreeGrafter"/>
</dbReference>
<dbReference type="Gene3D" id="1.20.140.50">
    <property type="entry name" value="alix/aip1 like domains"/>
    <property type="match status" value="1"/>
</dbReference>
<dbReference type="AlphaFoldDB" id="X6M019"/>
<dbReference type="InterPro" id="IPR025304">
    <property type="entry name" value="ALIX_V_dom"/>
</dbReference>
<comment type="caution">
    <text evidence="3">The sequence shown here is derived from an EMBL/GenBank/DDBJ whole genome shotgun (WGS) entry which is preliminary data.</text>
</comment>
<feature type="non-terminal residue" evidence="3">
    <location>
        <position position="1"/>
    </location>
</feature>
<dbReference type="OrthoDB" id="2141925at2759"/>
<feature type="domain" description="ALIX V-shaped" evidence="2">
    <location>
        <begin position="4"/>
        <end position="259"/>
    </location>
</feature>
<keyword evidence="1" id="KW-0175">Coiled coil</keyword>
<organism evidence="3 4">
    <name type="scientific">Reticulomyxa filosa</name>
    <dbReference type="NCBI Taxonomy" id="46433"/>
    <lineage>
        <taxon>Eukaryota</taxon>
        <taxon>Sar</taxon>
        <taxon>Rhizaria</taxon>
        <taxon>Retaria</taxon>
        <taxon>Foraminifera</taxon>
        <taxon>Monothalamids</taxon>
        <taxon>Reticulomyxidae</taxon>
        <taxon>Reticulomyxa</taxon>
    </lineage>
</organism>
<feature type="non-terminal residue" evidence="3">
    <location>
        <position position="267"/>
    </location>
</feature>